<keyword evidence="3" id="KW-0479">Metal-binding</keyword>
<dbReference type="GO" id="GO:0004519">
    <property type="term" value="F:endonuclease activity"/>
    <property type="evidence" value="ECO:0007669"/>
    <property type="project" value="UniProtKB-KW"/>
</dbReference>
<dbReference type="Proteomes" id="UP000676804">
    <property type="component" value="Unassembled WGS sequence"/>
</dbReference>
<evidence type="ECO:0000313" key="6">
    <source>
        <dbReference type="EMBL" id="KPN15005.1"/>
    </source>
</evidence>
<reference evidence="7 9" key="2">
    <citation type="submission" date="2021-04" db="EMBL/GenBank/DDBJ databases">
        <title>Isolation of newly marine bacteria for enzymatic activity.</title>
        <authorList>
            <person name="Hadi W.A.M."/>
            <person name="Nair A.J.J."/>
            <person name="Edwin B.T."/>
        </authorList>
    </citation>
    <scope>NUCLEOTIDE SEQUENCE [LARGE SCALE GENOMIC DNA]</scope>
    <source>
        <strain evidence="7 9">B28A</strain>
    </source>
</reference>
<dbReference type="EMBL" id="LGYN01000005">
    <property type="protein sequence ID" value="KPN15005.1"/>
    <property type="molecule type" value="Genomic_DNA"/>
</dbReference>
<dbReference type="CDD" id="cd00091">
    <property type="entry name" value="NUC"/>
    <property type="match status" value="1"/>
</dbReference>
<dbReference type="SUPFAM" id="SSF54060">
    <property type="entry name" value="His-Me finger endonucleases"/>
    <property type="match status" value="1"/>
</dbReference>
<name>A0ABD4QFP8_9BACI</name>
<comment type="caution">
    <text evidence="7">The sequence shown here is derived from an EMBL/GenBank/DDBJ whole genome shotgun (WGS) entry which is preliminary data.</text>
</comment>
<dbReference type="InterPro" id="IPR044929">
    <property type="entry name" value="DNA/RNA_non-sp_Endonuclease_sf"/>
</dbReference>
<dbReference type="InterPro" id="IPR009003">
    <property type="entry name" value="Peptidase_S1_PA"/>
</dbReference>
<dbReference type="AlphaFoldDB" id="A0ABD4QFP8"/>
<proteinExistence type="predicted"/>
<sequence length="595" mass="68880">MSFEGFEDFNQKLVEMQQQKAMERYSERKSERERIANELKHQLPVEVDTQERVTKRKNLIDRRNGLALENILGEDDLLPISYLEAGLKAAKSVCRIEVRDKIGRIRGHGTGFLVSPSLLLTNNHVLRDEEDAIFSVAQFNYELDLNNLDKQIKSFRFTPKRFFITNQSLDFTLVAVEEVSSDNTSLSDFYYLPLLPSTGKVLLGEYVSIIQHPSGAPKAVTVRENQVKDIFDSYIHYSTDTKRGSSGSPVFNDQWIVVGLHHAAVKDPKNESKALINEGIRISSIMKYLEDQRPNLERVQYELLNMLYAKTPEAIDKNEKIEIEQLGLEWYEGLKGYDPKFLGENYEVPHPKLNSDIKDDITLLKNGGTILDYTHFSIVMSKSRRLAYYTAVNIDGGKLEDVKREKKWYYDPRIDIEYQCGNELYVDNELDKGHLVRRRDPVWGVNAEKANKDTFHYTNCSPQYSTFNQGIWNDLEDYILDNAKKYNFKASVFTGPVFRKDDKLYRGIRIPSEFWKIAVMIKEDGRISATAYLQSQKTLIDNLEFAYGEYKTYQVTIAYIESITGLNFNDLREHEPKNLELIQGYVVEKVKDIKF</sequence>
<evidence type="ECO:0000313" key="9">
    <source>
        <dbReference type="Proteomes" id="UP000676804"/>
    </source>
</evidence>
<dbReference type="InterPro" id="IPR040255">
    <property type="entry name" value="Non-specific_endonuclease"/>
</dbReference>
<keyword evidence="1" id="KW-0645">Protease</keyword>
<evidence type="ECO:0000313" key="8">
    <source>
        <dbReference type="Proteomes" id="UP000050272"/>
    </source>
</evidence>
<dbReference type="Proteomes" id="UP000050272">
    <property type="component" value="Unassembled WGS sequence"/>
</dbReference>
<dbReference type="SUPFAM" id="SSF50494">
    <property type="entry name" value="Trypsin-like serine proteases"/>
    <property type="match status" value="1"/>
</dbReference>
<keyword evidence="7" id="KW-0255">Endonuclease</keyword>
<gene>
    <name evidence="6" type="ORF">AKG37_17130</name>
    <name evidence="7" type="ORF">KCQ59_05715</name>
</gene>
<dbReference type="SMART" id="SM00477">
    <property type="entry name" value="NUC"/>
    <property type="match status" value="1"/>
</dbReference>
<feature type="active site" description="Proton acceptor" evidence="2">
    <location>
        <position position="434"/>
    </location>
</feature>
<accession>A0ABD4QFP8</accession>
<reference evidence="6 8" key="1">
    <citation type="submission" date="2015-07" db="EMBL/GenBank/DDBJ databases">
        <title>Bacillus zhangzhouensis sp. nov. and Bacillus nanhaiticus sp. nov.</title>
        <authorList>
            <person name="Liu Y."/>
            <person name="Lai Q."/>
            <person name="Shao Z."/>
        </authorList>
    </citation>
    <scope>NUCLEOTIDE SEQUENCE [LARGE SCALE GENOMIC DNA]</scope>
    <source>
        <strain evidence="6 8">NH7I_1</strain>
    </source>
</reference>
<dbReference type="Pfam" id="PF13365">
    <property type="entry name" value="Trypsin_2"/>
    <property type="match status" value="1"/>
</dbReference>
<evidence type="ECO:0000256" key="2">
    <source>
        <dbReference type="PIRSR" id="PIRSR640255-1"/>
    </source>
</evidence>
<evidence type="ECO:0000259" key="5">
    <source>
        <dbReference type="SMART" id="SM00892"/>
    </source>
</evidence>
<dbReference type="InterPro" id="IPR020821">
    <property type="entry name" value="ENPP1-3/EXOG-like_nuc-like"/>
</dbReference>
<keyword evidence="1" id="KW-0720">Serine protease</keyword>
<dbReference type="GO" id="GO:0008236">
    <property type="term" value="F:serine-type peptidase activity"/>
    <property type="evidence" value="ECO:0007669"/>
    <property type="project" value="UniProtKB-KW"/>
</dbReference>
<protein>
    <submittedName>
        <fullName evidence="6 7">Endonuclease</fullName>
    </submittedName>
</protein>
<dbReference type="Gene3D" id="3.40.570.10">
    <property type="entry name" value="Extracellular Endonuclease, subunit A"/>
    <property type="match status" value="1"/>
</dbReference>
<dbReference type="EMBL" id="JAGQFH010000005">
    <property type="protein sequence ID" value="MBR8689279.1"/>
    <property type="molecule type" value="Genomic_DNA"/>
</dbReference>
<evidence type="ECO:0000259" key="4">
    <source>
        <dbReference type="SMART" id="SM00477"/>
    </source>
</evidence>
<evidence type="ECO:0000256" key="1">
    <source>
        <dbReference type="ARBA" id="ARBA00022825"/>
    </source>
</evidence>
<evidence type="ECO:0000256" key="3">
    <source>
        <dbReference type="PIRSR" id="PIRSR640255-2"/>
    </source>
</evidence>
<dbReference type="SMART" id="SM00892">
    <property type="entry name" value="Endonuclease_NS"/>
    <property type="match status" value="1"/>
</dbReference>
<feature type="domain" description="DNA/RNA non-specific endonuclease/pyrophosphatase/phosphodiesterase" evidence="5">
    <location>
        <begin position="372"/>
        <end position="575"/>
    </location>
</feature>
<evidence type="ECO:0000313" key="7">
    <source>
        <dbReference type="EMBL" id="MBR8689279.1"/>
    </source>
</evidence>
<dbReference type="InterPro" id="IPR001604">
    <property type="entry name" value="Endo_G_ENPP1-like_dom"/>
</dbReference>
<keyword evidence="7" id="KW-0540">Nuclease</keyword>
<dbReference type="InterPro" id="IPR043504">
    <property type="entry name" value="Peptidase_S1_PA_chymotrypsin"/>
</dbReference>
<dbReference type="PANTHER" id="PTHR13966">
    <property type="entry name" value="ENDONUCLEASE RELATED"/>
    <property type="match status" value="1"/>
</dbReference>
<feature type="binding site" evidence="3">
    <location>
        <position position="468"/>
    </location>
    <ligand>
        <name>Mg(2+)</name>
        <dbReference type="ChEBI" id="CHEBI:18420"/>
        <note>catalytic</note>
    </ligand>
</feature>
<keyword evidence="7" id="KW-0378">Hydrolase</keyword>
<dbReference type="Pfam" id="PF01223">
    <property type="entry name" value="Endonuclease_NS"/>
    <property type="match status" value="1"/>
</dbReference>
<dbReference type="RefSeq" id="WP_060697913.1">
    <property type="nucleotide sequence ID" value="NZ_JAGQFH010000005.1"/>
</dbReference>
<organism evidence="7 9">
    <name type="scientific">Bacillus australimaris</name>
    <dbReference type="NCBI Taxonomy" id="1326968"/>
    <lineage>
        <taxon>Bacteria</taxon>
        <taxon>Bacillati</taxon>
        <taxon>Bacillota</taxon>
        <taxon>Bacilli</taxon>
        <taxon>Bacillales</taxon>
        <taxon>Bacillaceae</taxon>
        <taxon>Bacillus</taxon>
    </lineage>
</organism>
<feature type="domain" description="ENPP1-3/EXOG-like endonuclease/phosphodiesterase" evidence="4">
    <location>
        <begin position="373"/>
        <end position="575"/>
    </location>
</feature>
<dbReference type="PANTHER" id="PTHR13966:SF5">
    <property type="entry name" value="ENDONUCLEASE G, MITOCHONDRIAL"/>
    <property type="match status" value="1"/>
</dbReference>
<keyword evidence="8" id="KW-1185">Reference proteome</keyword>
<dbReference type="InterPro" id="IPR044925">
    <property type="entry name" value="His-Me_finger_sf"/>
</dbReference>
<dbReference type="Gene3D" id="2.40.10.10">
    <property type="entry name" value="Trypsin-like serine proteases"/>
    <property type="match status" value="2"/>
</dbReference>